<dbReference type="EMBL" id="MPUH01000232">
    <property type="protein sequence ID" value="OMJ85581.1"/>
    <property type="molecule type" value="Genomic_DNA"/>
</dbReference>
<dbReference type="Proteomes" id="UP000187209">
    <property type="component" value="Unassembled WGS sequence"/>
</dbReference>
<reference evidence="3 4" key="1">
    <citation type="submission" date="2016-11" db="EMBL/GenBank/DDBJ databases">
        <title>The macronuclear genome of Stentor coeruleus: a giant cell with tiny introns.</title>
        <authorList>
            <person name="Slabodnick M."/>
            <person name="Ruby J.G."/>
            <person name="Reiff S.B."/>
            <person name="Swart E.C."/>
            <person name="Gosai S."/>
            <person name="Prabakaran S."/>
            <person name="Witkowska E."/>
            <person name="Larue G.E."/>
            <person name="Fisher S."/>
            <person name="Freeman R.M."/>
            <person name="Gunawardena J."/>
            <person name="Chu W."/>
            <person name="Stover N.A."/>
            <person name="Gregory B.D."/>
            <person name="Nowacki M."/>
            <person name="Derisi J."/>
            <person name="Roy S.W."/>
            <person name="Marshall W.F."/>
            <person name="Sood P."/>
        </authorList>
    </citation>
    <scope>NUCLEOTIDE SEQUENCE [LARGE SCALE GENOMIC DNA]</scope>
    <source>
        <strain evidence="3">WM001</strain>
    </source>
</reference>
<dbReference type="AlphaFoldDB" id="A0A1R2C9C2"/>
<evidence type="ECO:0000256" key="1">
    <source>
        <dbReference type="SAM" id="MobiDB-lite"/>
    </source>
</evidence>
<keyword evidence="2" id="KW-0812">Transmembrane</keyword>
<evidence type="ECO:0000256" key="2">
    <source>
        <dbReference type="SAM" id="Phobius"/>
    </source>
</evidence>
<proteinExistence type="predicted"/>
<protein>
    <submittedName>
        <fullName evidence="3">Uncharacterized protein</fullName>
    </submittedName>
</protein>
<evidence type="ECO:0000313" key="4">
    <source>
        <dbReference type="Proteomes" id="UP000187209"/>
    </source>
</evidence>
<keyword evidence="2" id="KW-0472">Membrane</keyword>
<feature type="transmembrane region" description="Helical" evidence="2">
    <location>
        <begin position="259"/>
        <end position="278"/>
    </location>
</feature>
<organism evidence="3 4">
    <name type="scientific">Stentor coeruleus</name>
    <dbReference type="NCBI Taxonomy" id="5963"/>
    <lineage>
        <taxon>Eukaryota</taxon>
        <taxon>Sar</taxon>
        <taxon>Alveolata</taxon>
        <taxon>Ciliophora</taxon>
        <taxon>Postciliodesmatophora</taxon>
        <taxon>Heterotrichea</taxon>
        <taxon>Heterotrichida</taxon>
        <taxon>Stentoridae</taxon>
        <taxon>Stentor</taxon>
    </lineage>
</organism>
<feature type="region of interest" description="Disordered" evidence="1">
    <location>
        <begin position="1"/>
        <end position="25"/>
    </location>
</feature>
<evidence type="ECO:0000313" key="3">
    <source>
        <dbReference type="EMBL" id="OMJ85581.1"/>
    </source>
</evidence>
<comment type="caution">
    <text evidence="3">The sequence shown here is derived from an EMBL/GenBank/DDBJ whole genome shotgun (WGS) entry which is preliminary data.</text>
</comment>
<gene>
    <name evidence="3" type="ORF">SteCoe_13057</name>
</gene>
<name>A0A1R2C9C2_9CILI</name>
<keyword evidence="4" id="KW-1185">Reference proteome</keyword>
<keyword evidence="2" id="KW-1133">Transmembrane helix</keyword>
<accession>A0A1R2C9C2</accession>
<sequence length="525" mass="62324">MNKIEISETSPPKLRFYSESPQRNKKNTLKRLPKLKQNSFDSDANINYNEKYISFLNSIEQLCDSYGHLPTIEFEADIDTERCYSTTEKPKHMQKQDTKLSFIINQLKLRIKNYPKAQAAYPASSRFKIISGTEEKVGPGSYQAMNSDKLETYEFSNIPRLHTPIAHTLHTIESLYKRRGEISLDAIIKKNKLSVTNPQQIRDELALKINYFKHKEQDVKIKKHIIDLKQKYDKTYKLSEKTRKFQWRMTKKEVFSVQLAWSGYIVCIGMLTVLNLSAKVRRVKRIKWGKILRKFSLASRCVGRFMINLKAGRKKIVSKRIMNFKSPFYEYIRQDILIKKKIIQGIVEKSREMPVIIHLMAKWRSRIVMVQRNVRNIKKVYKAREYALSLLWEKSLESIQKTRIKEKIHRSVTIDRIYVMPNIIKERFIKKFMKDIIMNYADERRKYLQILKNMKNQGQNSKERINLMSKVKKPTLVLLNQMSKIAGYIERANTYKAKLEKKQRNLRYNICQPQELAKTLKRNYK</sequence>
<dbReference type="OrthoDB" id="327593at2759"/>